<evidence type="ECO:0000259" key="6">
    <source>
        <dbReference type="PROSITE" id="PS50199"/>
    </source>
</evidence>
<feature type="region of interest" description="Disordered" evidence="5">
    <location>
        <begin position="795"/>
        <end position="817"/>
    </location>
</feature>
<protein>
    <recommendedName>
        <fullName evidence="6">RanBP2-type domain-containing protein</fullName>
    </recommendedName>
</protein>
<keyword evidence="1" id="KW-0479">Metal-binding</keyword>
<dbReference type="PROSITE" id="PS01358">
    <property type="entry name" value="ZF_RANBP2_1"/>
    <property type="match status" value="2"/>
</dbReference>
<dbReference type="Gene3D" id="4.10.1060.10">
    <property type="entry name" value="Zinc finger, RanBP2-type"/>
    <property type="match status" value="2"/>
</dbReference>
<keyword evidence="3" id="KW-0862">Zinc</keyword>
<dbReference type="AlphaFoldDB" id="A0A2A2JXV3"/>
<accession>A0A2A2JXV3</accession>
<dbReference type="STRING" id="2018661.A0A2A2JXV3"/>
<organism evidence="7 8">
    <name type="scientific">Diploscapter pachys</name>
    <dbReference type="NCBI Taxonomy" id="2018661"/>
    <lineage>
        <taxon>Eukaryota</taxon>
        <taxon>Metazoa</taxon>
        <taxon>Ecdysozoa</taxon>
        <taxon>Nematoda</taxon>
        <taxon>Chromadorea</taxon>
        <taxon>Rhabditida</taxon>
        <taxon>Rhabditina</taxon>
        <taxon>Rhabditomorpha</taxon>
        <taxon>Rhabditoidea</taxon>
        <taxon>Rhabditidae</taxon>
        <taxon>Diploscapter</taxon>
    </lineage>
</organism>
<keyword evidence="8" id="KW-1185">Reference proteome</keyword>
<feature type="domain" description="RanBP2-type" evidence="6">
    <location>
        <begin position="505"/>
        <end position="534"/>
    </location>
</feature>
<dbReference type="GO" id="GO:0008270">
    <property type="term" value="F:zinc ion binding"/>
    <property type="evidence" value="ECO:0007669"/>
    <property type="project" value="UniProtKB-KW"/>
</dbReference>
<keyword evidence="2 4" id="KW-0863">Zinc-finger</keyword>
<dbReference type="SUPFAM" id="SSF90209">
    <property type="entry name" value="Ran binding protein zinc finger-like"/>
    <property type="match status" value="2"/>
</dbReference>
<dbReference type="InterPro" id="IPR001876">
    <property type="entry name" value="Znf_RanBP2"/>
</dbReference>
<gene>
    <name evidence="7" type="ORF">WR25_06824</name>
</gene>
<dbReference type="OrthoDB" id="79830at2759"/>
<evidence type="ECO:0000256" key="3">
    <source>
        <dbReference type="ARBA" id="ARBA00022833"/>
    </source>
</evidence>
<feature type="region of interest" description="Disordered" evidence="5">
    <location>
        <begin position="1"/>
        <end position="45"/>
    </location>
</feature>
<dbReference type="SMART" id="SM00547">
    <property type="entry name" value="ZnF_RBZ"/>
    <property type="match status" value="2"/>
</dbReference>
<comment type="caution">
    <text evidence="7">The sequence shown here is derived from an EMBL/GenBank/DDBJ whole genome shotgun (WGS) entry which is preliminary data.</text>
</comment>
<evidence type="ECO:0000256" key="5">
    <source>
        <dbReference type="SAM" id="MobiDB-lite"/>
    </source>
</evidence>
<feature type="domain" description="RanBP2-type" evidence="6">
    <location>
        <begin position="465"/>
        <end position="494"/>
    </location>
</feature>
<feature type="compositionally biased region" description="Polar residues" evidence="5">
    <location>
        <begin position="34"/>
        <end position="45"/>
    </location>
</feature>
<reference evidence="7 8" key="1">
    <citation type="journal article" date="2017" name="Curr. Biol.">
        <title>Genome architecture and evolution of a unichromosomal asexual nematode.</title>
        <authorList>
            <person name="Fradin H."/>
            <person name="Zegar C."/>
            <person name="Gutwein M."/>
            <person name="Lucas J."/>
            <person name="Kovtun M."/>
            <person name="Corcoran D."/>
            <person name="Baugh L.R."/>
            <person name="Kiontke K."/>
            <person name="Gunsalus K."/>
            <person name="Fitch D.H."/>
            <person name="Piano F."/>
        </authorList>
    </citation>
    <scope>NUCLEOTIDE SEQUENCE [LARGE SCALE GENOMIC DNA]</scope>
    <source>
        <strain evidence="7">PF1309</strain>
    </source>
</reference>
<evidence type="ECO:0000313" key="7">
    <source>
        <dbReference type="EMBL" id="PAV66596.1"/>
    </source>
</evidence>
<sequence length="853" mass="87977">MDQRTLRSTSSMGTPSSATASPNPNKSLLGRLTHSPNSSQLSSKTRAILAKLDELDTPARQVRRMPVLRRPAVERWVNPSPAKQSKREGAADRSLFALPVRRMTSANSSTPDSPVFSASTFNLTAPVLPLPQSSRSLDAPPLRRAADLVPSRLEILQQTLGTSTIRAKPYWRDLTRTPKQANPSLLPNGGGASSVEASQASISFVNGNTSFNASKLCSLFDMDMGVKSVQRKTALPPPTRKIHQKPMKGVEPTQKKPTNVFSARFSEEDEDSNQGYDQEAYKKEMLSIKPLSEGTAAVDDRFKNLAFSFLKPRQNSAMEVLRTEAAMETQQHSSDESDDAEVEIVESRQNNDSREVNESVEEKQSEEGSEGCSSDESGDESDAEKDKHKRDKQETSVSPITPADSSSTGVEASPISSKSVSPASPPTQSIQTQPPAAIVSSTSDVPLVKQTNGDSTGLIGANANKEAAWDCEACFVSNNSDKENCVCCGASKPGPKKSAAAGASDDKPWDCQDCFVQNKADQSKCGCCGASKPGSSSSAPSQPAAPAPQRTLVSNIATFGASKQTSGSYSFGFSSGSTGTGASSAMPAATTASAPVGANSAESVTSSTTTTAPLFGIGTGTGTSSTAPIFGSGFGSKPAAVTTTAATSNQVAPPIFGFGLSAPAVSKPSETSTSSAPAVSSANPAAPIQSLFGSGSSSGIFGSGLLGKPSGTAAPTTTASSFAASAPAPFTFGQPQLGTAGNKETVVTTTASATAPFTFGAKPAESTSSSAAPTITFGSLQPGTATAAASPFGSLTTSLSQTKPAPTATTSGPAASSPFTFGAKPAGKVYTDLLNGVYFRKVRTTKNVKSKYQ</sequence>
<feature type="compositionally biased region" description="Basic and acidic residues" evidence="5">
    <location>
        <begin position="345"/>
        <end position="366"/>
    </location>
</feature>
<feature type="compositionally biased region" description="Polar residues" evidence="5">
    <location>
        <begin position="395"/>
        <end position="410"/>
    </location>
</feature>
<name>A0A2A2JXV3_9BILA</name>
<dbReference type="Pfam" id="PF00641">
    <property type="entry name" value="Zn_ribbon_RanBP"/>
    <property type="match status" value="1"/>
</dbReference>
<dbReference type="EMBL" id="LIAE01010079">
    <property type="protein sequence ID" value="PAV66596.1"/>
    <property type="molecule type" value="Genomic_DNA"/>
</dbReference>
<dbReference type="PROSITE" id="PS50199">
    <property type="entry name" value="ZF_RANBP2_2"/>
    <property type="match status" value="2"/>
</dbReference>
<feature type="compositionally biased region" description="Low complexity" evidence="5">
    <location>
        <begin position="802"/>
        <end position="817"/>
    </location>
</feature>
<dbReference type="Proteomes" id="UP000218231">
    <property type="component" value="Unassembled WGS sequence"/>
</dbReference>
<proteinExistence type="predicted"/>
<feature type="compositionally biased region" description="Polar residues" evidence="5">
    <location>
        <begin position="1"/>
        <end position="26"/>
    </location>
</feature>
<evidence type="ECO:0000256" key="1">
    <source>
        <dbReference type="ARBA" id="ARBA00022723"/>
    </source>
</evidence>
<feature type="compositionally biased region" description="Low complexity" evidence="5">
    <location>
        <begin position="413"/>
        <end position="437"/>
    </location>
</feature>
<feature type="region of interest" description="Disordered" evidence="5">
    <location>
        <begin position="231"/>
        <end position="258"/>
    </location>
</feature>
<evidence type="ECO:0000313" key="8">
    <source>
        <dbReference type="Proteomes" id="UP000218231"/>
    </source>
</evidence>
<feature type="region of interest" description="Disordered" evidence="5">
    <location>
        <begin position="325"/>
        <end position="443"/>
    </location>
</feature>
<evidence type="ECO:0000256" key="4">
    <source>
        <dbReference type="PROSITE-ProRule" id="PRU00322"/>
    </source>
</evidence>
<dbReference type="InterPro" id="IPR036443">
    <property type="entry name" value="Znf_RanBP2_sf"/>
</dbReference>
<evidence type="ECO:0000256" key="2">
    <source>
        <dbReference type="ARBA" id="ARBA00022771"/>
    </source>
</evidence>